<dbReference type="EMBL" id="FUYC01000008">
    <property type="protein sequence ID" value="SKA85564.1"/>
    <property type="molecule type" value="Genomic_DNA"/>
</dbReference>
<dbReference type="Proteomes" id="UP000190027">
    <property type="component" value="Unassembled WGS sequence"/>
</dbReference>
<dbReference type="OrthoDB" id="6892761at2"/>
<evidence type="ECO:0000313" key="1">
    <source>
        <dbReference type="EMBL" id="SKA85564.1"/>
    </source>
</evidence>
<dbReference type="RefSeq" id="WP_078717448.1">
    <property type="nucleotide sequence ID" value="NZ_FUYC01000008.1"/>
</dbReference>
<proteinExistence type="predicted"/>
<reference evidence="1 2" key="1">
    <citation type="submission" date="2017-02" db="EMBL/GenBank/DDBJ databases">
        <authorList>
            <person name="Peterson S.W."/>
        </authorList>
    </citation>
    <scope>NUCLEOTIDE SEQUENCE [LARGE SCALE GENOMIC DNA]</scope>
    <source>
        <strain evidence="1 2">DSM 16080</strain>
    </source>
</reference>
<evidence type="ECO:0000313" key="2">
    <source>
        <dbReference type="Proteomes" id="UP000190027"/>
    </source>
</evidence>
<sequence>MALVPCPLQRIPLSAGCPCLKSAAARVLLCALAVCLLWPALPGRADSQIILFENYVRGMPRERVLELPGAFDCAEQLGSEAVCRNGARYLDHGWDMDFAFDQQGLRSVSLRTPFVRSVYVRAFAALDERFELVALQSSEPTLDLVALWRNAPHAGYASKQMTEYETRAMQRRELVYVFLERSGVHQALKKAADVRDLLGMARPDTRQAALALLHDADDREWIVLQYDLAREVNQGK</sequence>
<accession>A0A1T4X7G1</accession>
<protein>
    <submittedName>
        <fullName evidence="1">Uncharacterized protein</fullName>
    </submittedName>
</protein>
<name>A0A1T4X7G1_9BACT</name>
<gene>
    <name evidence="1" type="ORF">SAMN02745704_01891</name>
</gene>
<dbReference type="AlphaFoldDB" id="A0A1T4X7G1"/>
<keyword evidence="2" id="KW-1185">Reference proteome</keyword>
<organism evidence="1 2">
    <name type="scientific">Paucidesulfovibrio gracilis DSM 16080</name>
    <dbReference type="NCBI Taxonomy" id="1121449"/>
    <lineage>
        <taxon>Bacteria</taxon>
        <taxon>Pseudomonadati</taxon>
        <taxon>Thermodesulfobacteriota</taxon>
        <taxon>Desulfovibrionia</taxon>
        <taxon>Desulfovibrionales</taxon>
        <taxon>Desulfovibrionaceae</taxon>
        <taxon>Paucidesulfovibrio</taxon>
    </lineage>
</organism>